<dbReference type="InterPro" id="IPR003495">
    <property type="entry name" value="CobW/HypB/UreG_nucleotide-bd"/>
</dbReference>
<dbReference type="SUPFAM" id="SSF90002">
    <property type="entry name" value="Hypothetical protein YjiA, C-terminal domain"/>
    <property type="match status" value="1"/>
</dbReference>
<dbReference type="SUPFAM" id="SSF52540">
    <property type="entry name" value="P-loop containing nucleoside triphosphate hydrolases"/>
    <property type="match status" value="1"/>
</dbReference>
<dbReference type="Pfam" id="PF02492">
    <property type="entry name" value="cobW"/>
    <property type="match status" value="1"/>
</dbReference>
<feature type="domain" description="CobW C-terminal" evidence="7">
    <location>
        <begin position="278"/>
        <end position="366"/>
    </location>
</feature>
<dbReference type="AlphaFoldDB" id="K9WEF4"/>
<dbReference type="Proteomes" id="UP000010471">
    <property type="component" value="Chromosome"/>
</dbReference>
<evidence type="ECO:0000259" key="7">
    <source>
        <dbReference type="SMART" id="SM00833"/>
    </source>
</evidence>
<comment type="catalytic activity">
    <reaction evidence="5">
        <text>GTP + H2O = GDP + phosphate + H(+)</text>
        <dbReference type="Rhea" id="RHEA:19669"/>
        <dbReference type="ChEBI" id="CHEBI:15377"/>
        <dbReference type="ChEBI" id="CHEBI:15378"/>
        <dbReference type="ChEBI" id="CHEBI:37565"/>
        <dbReference type="ChEBI" id="CHEBI:43474"/>
        <dbReference type="ChEBI" id="CHEBI:58189"/>
    </reaction>
    <physiologicalReaction direction="left-to-right" evidence="5">
        <dbReference type="Rhea" id="RHEA:19670"/>
    </physiologicalReaction>
</comment>
<keyword evidence="3" id="KW-0143">Chaperone</keyword>
<reference evidence="8 9" key="1">
    <citation type="submission" date="2012-06" db="EMBL/GenBank/DDBJ databases">
        <title>Finished chromosome of genome of Microcoleus sp. PCC 7113.</title>
        <authorList>
            <consortium name="US DOE Joint Genome Institute"/>
            <person name="Gugger M."/>
            <person name="Coursin T."/>
            <person name="Rippka R."/>
            <person name="Tandeau De Marsac N."/>
            <person name="Huntemann M."/>
            <person name="Wei C.-L."/>
            <person name="Han J."/>
            <person name="Detter J.C."/>
            <person name="Han C."/>
            <person name="Tapia R."/>
            <person name="Chen A."/>
            <person name="Kyrpides N."/>
            <person name="Mavromatis K."/>
            <person name="Markowitz V."/>
            <person name="Szeto E."/>
            <person name="Ivanova N."/>
            <person name="Pagani I."/>
            <person name="Pati A."/>
            <person name="Goodwin L."/>
            <person name="Nordberg H.P."/>
            <person name="Cantor M.N."/>
            <person name="Hua S.X."/>
            <person name="Woyke T."/>
            <person name="Kerfeld C.A."/>
        </authorList>
    </citation>
    <scope>NUCLEOTIDE SEQUENCE [LARGE SCALE GENOMIC DNA]</scope>
    <source>
        <strain evidence="8 9">PCC 7113</strain>
    </source>
</reference>
<protein>
    <submittedName>
        <fullName evidence="8">Putative GTPase, G3E family</fullName>
    </submittedName>
</protein>
<name>K9WEF4_9CYAN</name>
<evidence type="ECO:0000256" key="3">
    <source>
        <dbReference type="ARBA" id="ARBA00023186"/>
    </source>
</evidence>
<evidence type="ECO:0000256" key="4">
    <source>
        <dbReference type="ARBA" id="ARBA00034320"/>
    </source>
</evidence>
<dbReference type="Gene3D" id="3.40.50.300">
    <property type="entry name" value="P-loop containing nucleotide triphosphate hydrolases"/>
    <property type="match status" value="1"/>
</dbReference>
<feature type="compositionally biased region" description="Basic residues" evidence="6">
    <location>
        <begin position="241"/>
        <end position="252"/>
    </location>
</feature>
<evidence type="ECO:0000256" key="6">
    <source>
        <dbReference type="SAM" id="MobiDB-lite"/>
    </source>
</evidence>
<keyword evidence="2" id="KW-0378">Hydrolase</keyword>
<feature type="compositionally biased region" description="Basic residues" evidence="6">
    <location>
        <begin position="260"/>
        <end position="270"/>
    </location>
</feature>
<feature type="region of interest" description="Disordered" evidence="6">
    <location>
        <begin position="222"/>
        <end position="273"/>
    </location>
</feature>
<keyword evidence="9" id="KW-1185">Reference proteome</keyword>
<dbReference type="STRING" id="1173027.Mic7113_3021"/>
<dbReference type="SMART" id="SM00833">
    <property type="entry name" value="CobW_C"/>
    <property type="match status" value="1"/>
</dbReference>
<dbReference type="Gene3D" id="3.30.1220.10">
    <property type="entry name" value="CobW-like, C-terminal domain"/>
    <property type="match status" value="1"/>
</dbReference>
<dbReference type="PATRIC" id="fig|1173027.3.peg.3327"/>
<dbReference type="RefSeq" id="WP_015182939.1">
    <property type="nucleotide sequence ID" value="NC_019738.1"/>
</dbReference>
<accession>K9WEF4</accession>
<dbReference type="PANTHER" id="PTHR13748:SF59">
    <property type="entry name" value="COBW C-TERMINAL DOMAIN-CONTAINING PROTEIN"/>
    <property type="match status" value="1"/>
</dbReference>
<dbReference type="GO" id="GO:0016787">
    <property type="term" value="F:hydrolase activity"/>
    <property type="evidence" value="ECO:0007669"/>
    <property type="project" value="UniProtKB-KW"/>
</dbReference>
<evidence type="ECO:0000313" key="9">
    <source>
        <dbReference type="Proteomes" id="UP000010471"/>
    </source>
</evidence>
<dbReference type="Pfam" id="PF07683">
    <property type="entry name" value="CobW_C"/>
    <property type="match status" value="1"/>
</dbReference>
<keyword evidence="1" id="KW-0547">Nucleotide-binding</keyword>
<dbReference type="KEGG" id="mic:Mic7113_3021"/>
<gene>
    <name evidence="8" type="ORF">Mic7113_3021</name>
</gene>
<proteinExistence type="inferred from homology"/>
<feature type="compositionally biased region" description="Basic and acidic residues" evidence="6">
    <location>
        <begin position="223"/>
        <end position="240"/>
    </location>
</feature>
<comment type="similarity">
    <text evidence="4">Belongs to the SIMIBI class G3E GTPase family. ZNG1 subfamily.</text>
</comment>
<dbReference type="OrthoDB" id="517607at2"/>
<dbReference type="GO" id="GO:0000166">
    <property type="term" value="F:nucleotide binding"/>
    <property type="evidence" value="ECO:0007669"/>
    <property type="project" value="UniProtKB-KW"/>
</dbReference>
<evidence type="ECO:0000256" key="5">
    <source>
        <dbReference type="ARBA" id="ARBA00049117"/>
    </source>
</evidence>
<dbReference type="InterPro" id="IPR011629">
    <property type="entry name" value="CobW-like_C"/>
</dbReference>
<dbReference type="InterPro" id="IPR051316">
    <property type="entry name" value="Zinc-reg_GTPase_activator"/>
</dbReference>
<dbReference type="InterPro" id="IPR036627">
    <property type="entry name" value="CobW-likC_sf"/>
</dbReference>
<organism evidence="8 9">
    <name type="scientific">Allocoleopsis franciscana PCC 7113</name>
    <dbReference type="NCBI Taxonomy" id="1173027"/>
    <lineage>
        <taxon>Bacteria</taxon>
        <taxon>Bacillati</taxon>
        <taxon>Cyanobacteriota</taxon>
        <taxon>Cyanophyceae</taxon>
        <taxon>Coleofasciculales</taxon>
        <taxon>Coleofasciculaceae</taxon>
        <taxon>Allocoleopsis</taxon>
        <taxon>Allocoleopsis franciscana</taxon>
    </lineage>
</organism>
<evidence type="ECO:0000256" key="2">
    <source>
        <dbReference type="ARBA" id="ARBA00022801"/>
    </source>
</evidence>
<dbReference type="eggNOG" id="COG0523">
    <property type="taxonomic scope" value="Bacteria"/>
</dbReference>
<dbReference type="PANTHER" id="PTHR13748">
    <property type="entry name" value="COBW-RELATED"/>
    <property type="match status" value="1"/>
</dbReference>
<dbReference type="EMBL" id="CP003630">
    <property type="protein sequence ID" value="AFZ18790.1"/>
    <property type="molecule type" value="Genomic_DNA"/>
</dbReference>
<evidence type="ECO:0000313" key="8">
    <source>
        <dbReference type="EMBL" id="AFZ18790.1"/>
    </source>
</evidence>
<dbReference type="CDD" id="cd03112">
    <property type="entry name" value="CobW-like"/>
    <property type="match status" value="1"/>
</dbReference>
<evidence type="ECO:0000256" key="1">
    <source>
        <dbReference type="ARBA" id="ARBA00022741"/>
    </source>
</evidence>
<sequence>MTSSLSELPLKRGMPVTIITGFLGSGKTTLLNHILSNCQNLKVAILVNEFGDINIDSQLLVSMDEDMVELSNGCICCTINDGLVDAVYNVLERDDRVDYMVIETTGVADPLPIILTFLGTELRDLTQLDSIITVVDAETFTPDHFDSEAAFKQIAYGDITILNKTDLADPDQIQNLEAYIRTVKECARILHSQHGKVPLPLILDVGYNNPEAYADLVQEEIEQSQHDRDHHSHDHHEDHTHHPHEHHHHHSHDHHEDHTHHPHEHHHHHSDHLDNDGFVSIAFESDRPFDVHKFESFLQEQLPQEVFRAKGILWFADSELRHIFQLSGPRFDIQAEEWRTSPSNQLVFIGRNLDAENLRQNLKHCLA</sequence>
<dbReference type="InterPro" id="IPR027417">
    <property type="entry name" value="P-loop_NTPase"/>
</dbReference>
<dbReference type="HOGENOM" id="CLU_017452_0_1_3"/>